<dbReference type="EMBL" id="CP042806">
    <property type="protein sequence ID" value="QEE28218.1"/>
    <property type="molecule type" value="Genomic_DNA"/>
</dbReference>
<evidence type="ECO:0000256" key="3">
    <source>
        <dbReference type="ARBA" id="ARBA00023125"/>
    </source>
</evidence>
<dbReference type="InterPro" id="IPR007324">
    <property type="entry name" value="Sugar-bd_dom_put"/>
</dbReference>
<keyword evidence="3" id="KW-0238">DNA-binding</keyword>
<dbReference type="PANTHER" id="PTHR34294:SF1">
    <property type="entry name" value="TRANSCRIPTIONAL REGULATOR LSRR"/>
    <property type="match status" value="1"/>
</dbReference>
<dbReference type="Gene3D" id="3.40.50.1360">
    <property type="match status" value="1"/>
</dbReference>
<dbReference type="OrthoDB" id="58802at2"/>
<dbReference type="SUPFAM" id="SSF100950">
    <property type="entry name" value="NagB/RpiA/CoA transferase-like"/>
    <property type="match status" value="1"/>
</dbReference>
<evidence type="ECO:0000259" key="5">
    <source>
        <dbReference type="Pfam" id="PF04198"/>
    </source>
</evidence>
<evidence type="ECO:0000313" key="7">
    <source>
        <dbReference type="Proteomes" id="UP000321820"/>
    </source>
</evidence>
<dbReference type="SUPFAM" id="SSF46785">
    <property type="entry name" value="Winged helix' DNA-binding domain"/>
    <property type="match status" value="1"/>
</dbReference>
<dbReference type="RefSeq" id="WP_147647408.1">
    <property type="nucleotide sequence ID" value="NZ_CP042806.1"/>
</dbReference>
<dbReference type="KEGG" id="talb:FTW19_09540"/>
<dbReference type="PANTHER" id="PTHR34294">
    <property type="entry name" value="TRANSCRIPTIONAL REGULATOR-RELATED"/>
    <property type="match status" value="1"/>
</dbReference>
<dbReference type="GO" id="GO:0030246">
    <property type="term" value="F:carbohydrate binding"/>
    <property type="evidence" value="ECO:0007669"/>
    <property type="project" value="InterPro"/>
</dbReference>
<keyword evidence="7" id="KW-1185">Reference proteome</keyword>
<dbReference type="InterPro" id="IPR037171">
    <property type="entry name" value="NagB/RpiA_transferase-like"/>
</dbReference>
<organism evidence="6 7">
    <name type="scientific">Terriglobus albidus</name>
    <dbReference type="NCBI Taxonomy" id="1592106"/>
    <lineage>
        <taxon>Bacteria</taxon>
        <taxon>Pseudomonadati</taxon>
        <taxon>Acidobacteriota</taxon>
        <taxon>Terriglobia</taxon>
        <taxon>Terriglobales</taxon>
        <taxon>Acidobacteriaceae</taxon>
        <taxon>Terriglobus</taxon>
    </lineage>
</organism>
<sequence>MPRINETRLMVKIARLYYVHEVRQQDITEMLGIHQSTVSRLLKKAREANVVRVIVDVPGGVYAEMEEELERRFSLREVVIVDCPDDEFHMIQELGAAAAFLLESTLRPKENIGISSWSRHLLAMVDQLHPTNRAEGGRVIQMLGGVGTPDIQSRATQLVNQFSRLIGATPVLLQAPGVTGSSKTRDLLLQEPYVRETIETFPTLDIALVGIGALKPSALLESSGNSFTMAELESLQKKGAVGDICLQFFNEQGDLIRSPLLNRVIGIEMPMLKRVSKIIGIAGGPAKFTAIKAAIKGKLINVLITDQKTAQKLLKS</sequence>
<dbReference type="Proteomes" id="UP000321820">
    <property type="component" value="Chromosome"/>
</dbReference>
<dbReference type="GO" id="GO:0003677">
    <property type="term" value="F:DNA binding"/>
    <property type="evidence" value="ECO:0007669"/>
    <property type="project" value="UniProtKB-KW"/>
</dbReference>
<dbReference type="InterPro" id="IPR036390">
    <property type="entry name" value="WH_DNA-bd_sf"/>
</dbReference>
<dbReference type="InterPro" id="IPR051054">
    <property type="entry name" value="SorC_transcr_regulators"/>
</dbReference>
<feature type="domain" description="Sugar-binding" evidence="5">
    <location>
        <begin position="63"/>
        <end position="315"/>
    </location>
</feature>
<gene>
    <name evidence="6" type="ORF">FTW19_09540</name>
</gene>
<proteinExistence type="inferred from homology"/>
<evidence type="ECO:0000256" key="2">
    <source>
        <dbReference type="ARBA" id="ARBA00023015"/>
    </source>
</evidence>
<dbReference type="Pfam" id="PF04198">
    <property type="entry name" value="Sugar-bind"/>
    <property type="match status" value="1"/>
</dbReference>
<evidence type="ECO:0000256" key="4">
    <source>
        <dbReference type="ARBA" id="ARBA00023163"/>
    </source>
</evidence>
<reference evidence="6 7" key="1">
    <citation type="submission" date="2019-08" db="EMBL/GenBank/DDBJ databases">
        <title>Complete genome sequence of Terriglobus albidus strain ORNL.</title>
        <authorList>
            <person name="Podar M."/>
        </authorList>
    </citation>
    <scope>NUCLEOTIDE SEQUENCE [LARGE SCALE GENOMIC DNA]</scope>
    <source>
        <strain evidence="6 7">ORNL</strain>
    </source>
</reference>
<keyword evidence="2" id="KW-0805">Transcription regulation</keyword>
<evidence type="ECO:0000256" key="1">
    <source>
        <dbReference type="ARBA" id="ARBA00010466"/>
    </source>
</evidence>
<name>A0A5B9E805_9BACT</name>
<comment type="similarity">
    <text evidence="1">Belongs to the SorC transcriptional regulatory family.</text>
</comment>
<evidence type="ECO:0000313" key="6">
    <source>
        <dbReference type="EMBL" id="QEE28218.1"/>
    </source>
</evidence>
<dbReference type="Gene3D" id="1.10.10.60">
    <property type="entry name" value="Homeodomain-like"/>
    <property type="match status" value="1"/>
</dbReference>
<protein>
    <submittedName>
        <fullName evidence="6">Sugar-binding transcriptional regulator</fullName>
    </submittedName>
</protein>
<keyword evidence="4" id="KW-0804">Transcription</keyword>
<accession>A0A5B9E805</accession>
<dbReference type="AlphaFoldDB" id="A0A5B9E805"/>